<dbReference type="AlphaFoldDB" id="A0A2G9HV86"/>
<keyword evidence="3" id="KW-1185">Reference proteome</keyword>
<proteinExistence type="predicted"/>
<evidence type="ECO:0000313" key="3">
    <source>
        <dbReference type="Proteomes" id="UP000231279"/>
    </source>
</evidence>
<organism evidence="2 3">
    <name type="scientific">Handroanthus impetiginosus</name>
    <dbReference type="NCBI Taxonomy" id="429701"/>
    <lineage>
        <taxon>Eukaryota</taxon>
        <taxon>Viridiplantae</taxon>
        <taxon>Streptophyta</taxon>
        <taxon>Embryophyta</taxon>
        <taxon>Tracheophyta</taxon>
        <taxon>Spermatophyta</taxon>
        <taxon>Magnoliopsida</taxon>
        <taxon>eudicotyledons</taxon>
        <taxon>Gunneridae</taxon>
        <taxon>Pentapetalae</taxon>
        <taxon>asterids</taxon>
        <taxon>lamiids</taxon>
        <taxon>Lamiales</taxon>
        <taxon>Bignoniaceae</taxon>
        <taxon>Crescentiina</taxon>
        <taxon>Tabebuia alliance</taxon>
        <taxon>Handroanthus</taxon>
    </lineage>
</organism>
<keyword evidence="1" id="KW-1133">Transmembrane helix</keyword>
<name>A0A2G9HV86_9LAMI</name>
<sequence length="81" mass="9388">MSTKSRHAPHKPAFFGLFLCAITGHQREKIHVKDSDQRDYSRTCSWICLTTRFLQSLCTIEDIMLAVLLLLIRLVWPLDNS</sequence>
<keyword evidence="1" id="KW-0472">Membrane</keyword>
<accession>A0A2G9HV86</accession>
<dbReference type="EMBL" id="NKXS01000944">
    <property type="protein sequence ID" value="PIN21431.1"/>
    <property type="molecule type" value="Genomic_DNA"/>
</dbReference>
<dbReference type="Proteomes" id="UP000231279">
    <property type="component" value="Unassembled WGS sequence"/>
</dbReference>
<keyword evidence="1" id="KW-0812">Transmembrane</keyword>
<protein>
    <submittedName>
        <fullName evidence="2">Uncharacterized protein</fullName>
    </submittedName>
</protein>
<reference evidence="3" key="1">
    <citation type="journal article" date="2018" name="Gigascience">
        <title>Genome assembly of the Pink Ipe (Handroanthus impetiginosus, Bignoniaceae), a highly valued, ecologically keystone Neotropical timber forest tree.</title>
        <authorList>
            <person name="Silva-Junior O.B."/>
            <person name="Grattapaglia D."/>
            <person name="Novaes E."/>
            <person name="Collevatti R.G."/>
        </authorList>
    </citation>
    <scope>NUCLEOTIDE SEQUENCE [LARGE SCALE GENOMIC DNA]</scope>
    <source>
        <strain evidence="3">cv. UFG-1</strain>
    </source>
</reference>
<comment type="caution">
    <text evidence="2">The sequence shown here is derived from an EMBL/GenBank/DDBJ whole genome shotgun (WGS) entry which is preliminary data.</text>
</comment>
<feature type="transmembrane region" description="Helical" evidence="1">
    <location>
        <begin position="53"/>
        <end position="76"/>
    </location>
</feature>
<evidence type="ECO:0000256" key="1">
    <source>
        <dbReference type="SAM" id="Phobius"/>
    </source>
</evidence>
<gene>
    <name evidence="2" type="ORF">CDL12_05855</name>
</gene>
<evidence type="ECO:0000313" key="2">
    <source>
        <dbReference type="EMBL" id="PIN21431.1"/>
    </source>
</evidence>